<sequence length="260" mass="28416">MATMTVGAASLQAIGGFCLRRPRRSGMSAATGPAMLRDSVEAGTFEAAFFAAPAKGETDRILRAARKAFDAGRRLRRDARADGRQLTRTEAALASLTHGAVRVLEELLTLARLNQGRVYPTYDYLAEATSLGRVTVARALHILERVGFIVRQRRFKRVAGSGPGPRYAQTSNVYRALLPKAVLAYLPRWMRPAPLPVDDVQRRTEDRADHAAMLSQLDCRELGFASVLDGALAKVLAKLGGAIDAREREFQHGPQSFLES</sequence>
<dbReference type="InterPro" id="IPR036390">
    <property type="entry name" value="WH_DNA-bd_sf"/>
</dbReference>
<accession>A0A7Y9FQI1</accession>
<keyword evidence="2" id="KW-1185">Reference proteome</keyword>
<proteinExistence type="predicted"/>
<protein>
    <submittedName>
        <fullName evidence="1">Putative transcriptional regulator</fullName>
    </submittedName>
</protein>
<reference evidence="1 2" key="1">
    <citation type="submission" date="2020-08" db="EMBL/GenBank/DDBJ databases">
        <title>The Agave Microbiome: Exploring the role of microbial communities in plant adaptations to desert environments.</title>
        <authorList>
            <person name="Partida-Martinez L.P."/>
        </authorList>
    </citation>
    <scope>NUCLEOTIDE SEQUENCE [LARGE SCALE GENOMIC DNA]</scope>
    <source>
        <strain evidence="1 2">AS2.3</strain>
    </source>
</reference>
<name>A0A7Y9FQI1_9SPHN</name>
<dbReference type="Pfam" id="PF13730">
    <property type="entry name" value="HTH_36"/>
    <property type="match status" value="1"/>
</dbReference>
<organism evidence="1 2">
    <name type="scientific">Sphingomonas melonis</name>
    <dbReference type="NCBI Taxonomy" id="152682"/>
    <lineage>
        <taxon>Bacteria</taxon>
        <taxon>Pseudomonadati</taxon>
        <taxon>Pseudomonadota</taxon>
        <taxon>Alphaproteobacteria</taxon>
        <taxon>Sphingomonadales</taxon>
        <taxon>Sphingomonadaceae</taxon>
        <taxon>Sphingomonas</taxon>
    </lineage>
</organism>
<dbReference type="EMBL" id="JACCBY010000004">
    <property type="protein sequence ID" value="NYD91207.1"/>
    <property type="molecule type" value="Genomic_DNA"/>
</dbReference>
<gene>
    <name evidence="1" type="ORF">HD841_003014</name>
</gene>
<evidence type="ECO:0000313" key="1">
    <source>
        <dbReference type="EMBL" id="NYD91207.1"/>
    </source>
</evidence>
<dbReference type="RefSeq" id="WP_179509622.1">
    <property type="nucleotide sequence ID" value="NZ_JACCBY010000004.1"/>
</dbReference>
<dbReference type="SUPFAM" id="SSF46785">
    <property type="entry name" value="Winged helix' DNA-binding domain"/>
    <property type="match status" value="1"/>
</dbReference>
<evidence type="ECO:0000313" key="2">
    <source>
        <dbReference type="Proteomes" id="UP000517753"/>
    </source>
</evidence>
<dbReference type="AlphaFoldDB" id="A0A7Y9FQI1"/>
<dbReference type="Proteomes" id="UP000517753">
    <property type="component" value="Unassembled WGS sequence"/>
</dbReference>
<comment type="caution">
    <text evidence="1">The sequence shown here is derived from an EMBL/GenBank/DDBJ whole genome shotgun (WGS) entry which is preliminary data.</text>
</comment>